<evidence type="ECO:0008006" key="7">
    <source>
        <dbReference type="Google" id="ProtNLM"/>
    </source>
</evidence>
<accession>A0A8S3R2A1</accession>
<evidence type="ECO:0000313" key="5">
    <source>
        <dbReference type="EMBL" id="CAG2201252.1"/>
    </source>
</evidence>
<name>A0A8S3R2A1_MYTED</name>
<evidence type="ECO:0000256" key="2">
    <source>
        <dbReference type="ARBA" id="ARBA00022737"/>
    </source>
</evidence>
<evidence type="ECO:0000256" key="4">
    <source>
        <dbReference type="PROSITE-ProRule" id="PRU00023"/>
    </source>
</evidence>
<evidence type="ECO:0000256" key="3">
    <source>
        <dbReference type="ARBA" id="ARBA00023043"/>
    </source>
</evidence>
<evidence type="ECO:0000313" key="6">
    <source>
        <dbReference type="Proteomes" id="UP000683360"/>
    </source>
</evidence>
<reference evidence="5" key="1">
    <citation type="submission" date="2021-03" db="EMBL/GenBank/DDBJ databases">
        <authorList>
            <person name="Bekaert M."/>
        </authorList>
    </citation>
    <scope>NUCLEOTIDE SEQUENCE</scope>
</reference>
<dbReference type="Gene3D" id="1.25.40.20">
    <property type="entry name" value="Ankyrin repeat-containing domain"/>
    <property type="match status" value="1"/>
</dbReference>
<dbReference type="SUPFAM" id="SSF48403">
    <property type="entry name" value="Ankyrin repeat"/>
    <property type="match status" value="1"/>
</dbReference>
<dbReference type="PROSITE" id="PS50088">
    <property type="entry name" value="ANK_REPEAT"/>
    <property type="match status" value="1"/>
</dbReference>
<organism evidence="5 6">
    <name type="scientific">Mytilus edulis</name>
    <name type="common">Blue mussel</name>
    <dbReference type="NCBI Taxonomy" id="6550"/>
    <lineage>
        <taxon>Eukaryota</taxon>
        <taxon>Metazoa</taxon>
        <taxon>Spiralia</taxon>
        <taxon>Lophotrochozoa</taxon>
        <taxon>Mollusca</taxon>
        <taxon>Bivalvia</taxon>
        <taxon>Autobranchia</taxon>
        <taxon>Pteriomorphia</taxon>
        <taxon>Mytilida</taxon>
        <taxon>Mytiloidea</taxon>
        <taxon>Mytilidae</taxon>
        <taxon>Mytilinae</taxon>
        <taxon>Mytilus</taxon>
    </lineage>
</organism>
<dbReference type="InterPro" id="IPR002110">
    <property type="entry name" value="Ankyrin_rpt"/>
</dbReference>
<comment type="caution">
    <text evidence="5">The sequence shown here is derived from an EMBL/GenBank/DDBJ whole genome shotgun (WGS) entry which is preliminary data.</text>
</comment>
<sequence>MEEHLGRISVGGSEVNRRAYDEKTALVIICSNFGVDSNEEYAISVITLLLKHNVDPNVQDCKGRTAIMYAMRNRKPKSVVDLLLKHDADPLTCDNLGKNAISFIQKEYWSQYFDSFSKFDEPPTASIGNTNVETIKAFIPSQTEEKRIHSLGYQEIIRRFKTSTKLSGLTCLLYASFLESTCTYIVI</sequence>
<dbReference type="Pfam" id="PF12796">
    <property type="entry name" value="Ank_2"/>
    <property type="match status" value="1"/>
</dbReference>
<dbReference type="PANTHER" id="PTHR24156:SF7">
    <property type="entry name" value="ANKYRIN REPEAT DOMAIN-CONTAINING PROTEIN 34B-LIKE"/>
    <property type="match status" value="1"/>
</dbReference>
<feature type="repeat" description="ANK" evidence="4">
    <location>
        <begin position="62"/>
        <end position="95"/>
    </location>
</feature>
<dbReference type="EMBL" id="CAJPWZ010000837">
    <property type="protein sequence ID" value="CAG2201252.1"/>
    <property type="molecule type" value="Genomic_DNA"/>
</dbReference>
<dbReference type="InterPro" id="IPR042637">
    <property type="entry name" value="AN34A/B/C"/>
</dbReference>
<keyword evidence="6" id="KW-1185">Reference proteome</keyword>
<keyword evidence="3 4" id="KW-0040">ANK repeat</keyword>
<comment type="similarity">
    <text evidence="1">Belongs to the ANKRD34 family.</text>
</comment>
<dbReference type="AlphaFoldDB" id="A0A8S3R2A1"/>
<evidence type="ECO:0000256" key="1">
    <source>
        <dbReference type="ARBA" id="ARBA00010029"/>
    </source>
</evidence>
<proteinExistence type="inferred from homology"/>
<dbReference type="PANTHER" id="PTHR24156">
    <property type="entry name" value="ANK_REP_REGION DOMAIN-CONTAINING PROTEIN"/>
    <property type="match status" value="1"/>
</dbReference>
<gene>
    <name evidence="5" type="ORF">MEDL_15900</name>
</gene>
<dbReference type="SMART" id="SM00248">
    <property type="entry name" value="ANK"/>
    <property type="match status" value="2"/>
</dbReference>
<dbReference type="Proteomes" id="UP000683360">
    <property type="component" value="Unassembled WGS sequence"/>
</dbReference>
<dbReference type="OrthoDB" id="539213at2759"/>
<protein>
    <recommendedName>
        <fullName evidence="7">Ankyrin repeat protein</fullName>
    </recommendedName>
</protein>
<keyword evidence="2" id="KW-0677">Repeat</keyword>
<dbReference type="InterPro" id="IPR036770">
    <property type="entry name" value="Ankyrin_rpt-contain_sf"/>
</dbReference>